<proteinExistence type="predicted"/>
<dbReference type="Proteomes" id="UP000887540">
    <property type="component" value="Unplaced"/>
</dbReference>
<dbReference type="PANTHER" id="PTHR33651">
    <property type="entry name" value="PROTEIN CBG06246"/>
    <property type="match status" value="1"/>
</dbReference>
<organism evidence="1 2">
    <name type="scientific">Acrobeloides nanus</name>
    <dbReference type="NCBI Taxonomy" id="290746"/>
    <lineage>
        <taxon>Eukaryota</taxon>
        <taxon>Metazoa</taxon>
        <taxon>Ecdysozoa</taxon>
        <taxon>Nematoda</taxon>
        <taxon>Chromadorea</taxon>
        <taxon>Rhabditida</taxon>
        <taxon>Tylenchina</taxon>
        <taxon>Cephalobomorpha</taxon>
        <taxon>Cephaloboidea</taxon>
        <taxon>Cephalobidae</taxon>
        <taxon>Acrobeloides</taxon>
    </lineage>
</organism>
<sequence>MIITIHLVGGESDWLNRVNLDPQISFTELEKLIETMTTIPPLYQYITWRGKLIPASKNPLQSIKEGEELVVFPKQSPWNPHWIALVSHDGINEIYFVKTHYMGSTKSSRKSASVPDLREVFCYILLEKIGLGPECHFYTTPPGMSEMTLYIATKSIPNMEHMENATPSSSNIINIIMEIHLASSILCLADVHARNCGYQNLKPVIFDFSVPPNDEGNYKMKLEDFSHMKPQCVDTIVNAR</sequence>
<reference evidence="2" key="1">
    <citation type="submission" date="2022-11" db="UniProtKB">
        <authorList>
            <consortium name="WormBaseParasite"/>
        </authorList>
    </citation>
    <scope>IDENTIFICATION</scope>
</reference>
<dbReference type="AlphaFoldDB" id="A0A914D316"/>
<keyword evidence="1" id="KW-1185">Reference proteome</keyword>
<accession>A0A914D316</accession>
<dbReference type="WBParaSite" id="ACRNAN_scaffold1741.g12593.t1">
    <property type="protein sequence ID" value="ACRNAN_scaffold1741.g12593.t1"/>
    <property type="gene ID" value="ACRNAN_scaffold1741.g12593"/>
</dbReference>
<dbReference type="PANTHER" id="PTHR33651:SF2">
    <property type="entry name" value="PI3K_PI4K CATALYTIC DOMAIN-CONTAINING PROTEIN"/>
    <property type="match status" value="1"/>
</dbReference>
<evidence type="ECO:0000313" key="1">
    <source>
        <dbReference type="Proteomes" id="UP000887540"/>
    </source>
</evidence>
<evidence type="ECO:0000313" key="2">
    <source>
        <dbReference type="WBParaSite" id="ACRNAN_scaffold1741.g12593.t1"/>
    </source>
</evidence>
<name>A0A914D316_9BILA</name>
<protein>
    <submittedName>
        <fullName evidence="2">Ubiquitin-like domain-containing protein</fullName>
    </submittedName>
</protein>